<dbReference type="FunFam" id="1.10.287.1080:FF:000001">
    <property type="entry name" value="Nucleoside triphosphate pyrophosphohydrolase"/>
    <property type="match status" value="1"/>
</dbReference>
<dbReference type="InterPro" id="IPR048011">
    <property type="entry name" value="NTP-PPase_MazG-like_C"/>
</dbReference>
<dbReference type="FunFam" id="3.40.1010.10:FF:000008">
    <property type="entry name" value="Similar to nucleoside triphosphate pyrophosphohydrolase, MazG"/>
    <property type="match status" value="1"/>
</dbReference>
<gene>
    <name evidence="3" type="ordered locus">CBO3535</name>
</gene>
<dbReference type="EMBL" id="AM412317">
    <property type="protein sequence ID" value="CAL85095.1"/>
    <property type="molecule type" value="Genomic_DNA"/>
</dbReference>
<dbReference type="PATRIC" id="fig|413999.7.peg.3512"/>
<dbReference type="CDD" id="cd11529">
    <property type="entry name" value="NTP-PPase_MazG_Cterm"/>
    <property type="match status" value="1"/>
</dbReference>
<dbReference type="CDD" id="cd11723">
    <property type="entry name" value="YabN_N_like"/>
    <property type="match status" value="1"/>
</dbReference>
<dbReference type="Proteomes" id="UP000001986">
    <property type="component" value="Chromosome"/>
</dbReference>
<dbReference type="AlphaFoldDB" id="A5I7R0"/>
<feature type="domain" description="NTP pyrophosphohydrolase MazG-like" evidence="2">
    <location>
        <begin position="255"/>
        <end position="328"/>
    </location>
</feature>
<evidence type="ECO:0000313" key="3">
    <source>
        <dbReference type="EMBL" id="CAL85095.1"/>
    </source>
</evidence>
<dbReference type="InterPro" id="IPR035996">
    <property type="entry name" value="4pyrrol_Methylase_sf"/>
</dbReference>
<organism evidence="3 4">
    <name type="scientific">Clostridium botulinum (strain Hall / ATCC 3502 / NCTC 13319 / Type A)</name>
    <dbReference type="NCBI Taxonomy" id="441771"/>
    <lineage>
        <taxon>Bacteria</taxon>
        <taxon>Bacillati</taxon>
        <taxon>Bacillota</taxon>
        <taxon>Clostridia</taxon>
        <taxon>Eubacteriales</taxon>
        <taxon>Clostridiaceae</taxon>
        <taxon>Clostridium</taxon>
    </lineage>
</organism>
<feature type="domain" description="NTP pyrophosphohydrolase MazG-like" evidence="2">
    <location>
        <begin position="391"/>
        <end position="452"/>
    </location>
</feature>
<reference evidence="3 4" key="1">
    <citation type="journal article" date="2007" name="Genome Res.">
        <title>Genome sequence of a proteolytic (Group I) Clostridium botulinum strain Hall A and comparative analysis of the clostridial genomes.</title>
        <authorList>
            <person name="Sebaihia M."/>
            <person name="Peck M.W."/>
            <person name="Minton N.P."/>
            <person name="Thomson N.R."/>
            <person name="Holden M.T.G."/>
            <person name="Mitchell W.J."/>
            <person name="Carter A.T."/>
            <person name="Bentley S.D."/>
            <person name="Mason D.R."/>
            <person name="Crossman L."/>
            <person name="Paul C.J."/>
            <person name="Ivens A."/>
            <person name="Wells-Bennik M.H.J."/>
            <person name="Davis I.J."/>
            <person name="Cerdeno-Tarraga A.M."/>
            <person name="Churcher C."/>
            <person name="Quail M.A."/>
            <person name="Chillingworth T."/>
            <person name="Feltwell T."/>
            <person name="Fraser A."/>
            <person name="Goodhead I."/>
            <person name="Hance Z."/>
            <person name="Jagels K."/>
            <person name="Larke N."/>
            <person name="Maddison M."/>
            <person name="Moule S."/>
            <person name="Mungall K."/>
            <person name="Norbertczak H."/>
            <person name="Rabbinowitsch E."/>
            <person name="Sanders M."/>
            <person name="Simmonds M."/>
            <person name="White B."/>
            <person name="Whithead S."/>
            <person name="Parkhill J."/>
        </authorList>
    </citation>
    <scope>NUCLEOTIDE SEQUENCE [LARGE SCALE GENOMIC DNA]</scope>
    <source>
        <strain evidence="4">Hall / ATCC 3502 / NCTC 13319 / Type A [Sanger]</strain>
    </source>
</reference>
<proteinExistence type="predicted"/>
<dbReference type="InterPro" id="IPR035013">
    <property type="entry name" value="YabN_N"/>
</dbReference>
<protein>
    <submittedName>
        <fullName evidence="3">Tetrapyrrole (Corrin/Porphyrin) methylase and nucleoside triphosphate pyrophosphohydrolase fusion protein</fullName>
    </submittedName>
</protein>
<accession>A5I7R0</accession>
<dbReference type="CDD" id="cd11528">
    <property type="entry name" value="NTP-PPase_MazG_Nterm"/>
    <property type="match status" value="1"/>
</dbReference>
<dbReference type="InterPro" id="IPR011551">
    <property type="entry name" value="NTP_PyrPHydrolase_MazG"/>
</dbReference>
<dbReference type="Gene3D" id="1.10.287.1080">
    <property type="entry name" value="MazG-like"/>
    <property type="match status" value="2"/>
</dbReference>
<dbReference type="GO" id="GO:0006950">
    <property type="term" value="P:response to stress"/>
    <property type="evidence" value="ECO:0007669"/>
    <property type="project" value="UniProtKB-ARBA"/>
</dbReference>
<name>A5I7R0_CLOBH</name>
<dbReference type="Gene3D" id="3.40.1010.10">
    <property type="entry name" value="Cobalt-precorrin-4 Transmethylase, Domain 1"/>
    <property type="match status" value="1"/>
</dbReference>
<evidence type="ECO:0000259" key="1">
    <source>
        <dbReference type="Pfam" id="PF00590"/>
    </source>
</evidence>
<dbReference type="InterPro" id="IPR000878">
    <property type="entry name" value="4pyrrol_Mease"/>
</dbReference>
<dbReference type="FunFam" id="1.10.287.1080:FF:000003">
    <property type="entry name" value="Nucleoside triphosphate pyrophosphohydrolase"/>
    <property type="match status" value="1"/>
</dbReference>
<dbReference type="InterPro" id="IPR024180">
    <property type="entry name" value="Tetrapyrrole_Mease/MazG_pred"/>
</dbReference>
<sequence>MNYYMINIIGLGPGSKESITLGTIDSLKTVDKVFLRTEKHPTVEYINKLGITYETFDGEYEVGESFDDVYNSIAKSLIEASKNYSDIIYAVPGHPLVAEKSVDILIKLCRQNDIKFKILPAVSFVDALMESLLLDPVEGLKIIDAFDIKKQAMDKRIGTIITQVYDKFIASEVKLNLMNYYKDDTEIFFVRAAGIEGLEEIRKIPLYELDRQHNIDHLTSVYIPKVPNNNYDFMDLLDIMDKLRGEDGCPWDREQTHVSLKKYLIEESYEVIEAIDNKDVDMLIEELGDVLLQVVFHSQIGKEDGFFEIKDVIQSICDKMINRHPHVFGDLEINNSIEVLENWDKIKSKEQGTETYTDSIRHIAKTLPALMRADKVQKKASKVGFDWDNIEDAMKKIIEEYKEIEDVYKSKNKVKILEEIGDLLFSVVNVARFLDIDPENALNYSIDKFINRFQYIEDEAISMGRQLDNMSLEEMDKLWKEAKNK</sequence>
<dbReference type="Pfam" id="PF03819">
    <property type="entry name" value="MazG"/>
    <property type="match status" value="2"/>
</dbReference>
<dbReference type="HOGENOM" id="CLU_038356_1_0_9"/>
<dbReference type="InterPro" id="IPR048015">
    <property type="entry name" value="NTP-PPase_MazG-like_N"/>
</dbReference>
<dbReference type="NCBIfam" id="NF007113">
    <property type="entry name" value="PRK09562.1"/>
    <property type="match status" value="1"/>
</dbReference>
<feature type="domain" description="Tetrapyrrole methylase" evidence="1">
    <location>
        <begin position="5"/>
        <end position="209"/>
    </location>
</feature>
<dbReference type="SUPFAM" id="SSF101386">
    <property type="entry name" value="all-alpha NTP pyrophosphatases"/>
    <property type="match status" value="2"/>
</dbReference>
<keyword evidence="3" id="KW-0489">Methyltransferase</keyword>
<dbReference type="Pfam" id="PF00590">
    <property type="entry name" value="TP_methylase"/>
    <property type="match status" value="1"/>
</dbReference>
<dbReference type="InterPro" id="IPR014777">
    <property type="entry name" value="4pyrrole_Mease_sub1"/>
</dbReference>
<evidence type="ECO:0000259" key="2">
    <source>
        <dbReference type="Pfam" id="PF03819"/>
    </source>
</evidence>
<dbReference type="GO" id="GO:0008168">
    <property type="term" value="F:methyltransferase activity"/>
    <property type="evidence" value="ECO:0007669"/>
    <property type="project" value="UniProtKB-KW"/>
</dbReference>
<dbReference type="PANTHER" id="PTHR30522">
    <property type="entry name" value="NUCLEOSIDE TRIPHOSPHATE PYROPHOSPHOHYDROLASE"/>
    <property type="match status" value="1"/>
</dbReference>
<dbReference type="GO" id="GO:0032259">
    <property type="term" value="P:methylation"/>
    <property type="evidence" value="ECO:0007669"/>
    <property type="project" value="UniProtKB-KW"/>
</dbReference>
<dbReference type="SUPFAM" id="SSF53790">
    <property type="entry name" value="Tetrapyrrole methylase"/>
    <property type="match status" value="1"/>
</dbReference>
<dbReference type="PANTHER" id="PTHR30522:SF0">
    <property type="entry name" value="NUCLEOSIDE TRIPHOSPHATE PYROPHOSPHOHYDROLASE"/>
    <property type="match status" value="1"/>
</dbReference>
<dbReference type="NCBIfam" id="TIGR00444">
    <property type="entry name" value="mazG"/>
    <property type="match status" value="1"/>
</dbReference>
<keyword evidence="4" id="KW-1185">Reference proteome</keyword>
<dbReference type="KEGG" id="cbo:CBO3535"/>
<dbReference type="InterPro" id="IPR004518">
    <property type="entry name" value="MazG-like_dom"/>
</dbReference>
<dbReference type="GO" id="GO:0047429">
    <property type="term" value="F:nucleoside triphosphate diphosphatase activity"/>
    <property type="evidence" value="ECO:0007669"/>
    <property type="project" value="InterPro"/>
</dbReference>
<dbReference type="PIRSF" id="PIRSF002845">
    <property type="entry name" value="Ttrprl_mtas_MazG"/>
    <property type="match status" value="1"/>
</dbReference>
<keyword evidence="3" id="KW-0808">Transferase</keyword>
<evidence type="ECO:0000313" key="4">
    <source>
        <dbReference type="Proteomes" id="UP000001986"/>
    </source>
</evidence>